<dbReference type="Pfam" id="PF03732">
    <property type="entry name" value="Retrotrans_gag"/>
    <property type="match status" value="1"/>
</dbReference>
<dbReference type="AlphaFoldDB" id="A0A0B2SML9"/>
<proteinExistence type="predicted"/>
<evidence type="ECO:0000313" key="2">
    <source>
        <dbReference type="EMBL" id="KHN47886.1"/>
    </source>
</evidence>
<sequence length="108" mass="13082">ERQKVAFGTYTLVEEAEYWWENTRQCLEAEGQDVTWDVFKRVFLEKYFPEDVRNKKEMEFLELKQGSMTVAEYTTKFEELVRYFPHYQGRDDESSKCVKFLNGLRLEV</sequence>
<feature type="domain" description="Retrotransposon gag" evidence="1">
    <location>
        <begin position="10"/>
        <end position="105"/>
    </location>
</feature>
<dbReference type="EMBL" id="KN640185">
    <property type="protein sequence ID" value="KHN47886.1"/>
    <property type="molecule type" value="Genomic_DNA"/>
</dbReference>
<reference evidence="2" key="1">
    <citation type="submission" date="2014-07" db="EMBL/GenBank/DDBJ databases">
        <title>Identification of a novel salt tolerance gene in wild soybean by whole-genome sequencing.</title>
        <authorList>
            <person name="Lam H.-M."/>
            <person name="Qi X."/>
            <person name="Li M.-W."/>
            <person name="Liu X."/>
            <person name="Xie M."/>
            <person name="Ni M."/>
            <person name="Xu X."/>
        </authorList>
    </citation>
    <scope>NUCLEOTIDE SEQUENCE [LARGE SCALE GENOMIC DNA]</scope>
    <source>
        <tissue evidence="2">Root</tissue>
    </source>
</reference>
<accession>A0A0B2SML9</accession>
<gene>
    <name evidence="2" type="ORF">glysoja_045544</name>
</gene>
<feature type="non-terminal residue" evidence="2">
    <location>
        <position position="108"/>
    </location>
</feature>
<evidence type="ECO:0000259" key="1">
    <source>
        <dbReference type="Pfam" id="PF03732"/>
    </source>
</evidence>
<feature type="non-terminal residue" evidence="2">
    <location>
        <position position="1"/>
    </location>
</feature>
<name>A0A0B2SML9_GLYSO</name>
<protein>
    <recommendedName>
        <fullName evidence="1">Retrotransposon gag domain-containing protein</fullName>
    </recommendedName>
</protein>
<dbReference type="Proteomes" id="UP000053555">
    <property type="component" value="Unassembled WGS sequence"/>
</dbReference>
<dbReference type="InterPro" id="IPR005162">
    <property type="entry name" value="Retrotrans_gag_dom"/>
</dbReference>
<organism evidence="2">
    <name type="scientific">Glycine soja</name>
    <name type="common">Wild soybean</name>
    <dbReference type="NCBI Taxonomy" id="3848"/>
    <lineage>
        <taxon>Eukaryota</taxon>
        <taxon>Viridiplantae</taxon>
        <taxon>Streptophyta</taxon>
        <taxon>Embryophyta</taxon>
        <taxon>Tracheophyta</taxon>
        <taxon>Spermatophyta</taxon>
        <taxon>Magnoliopsida</taxon>
        <taxon>eudicotyledons</taxon>
        <taxon>Gunneridae</taxon>
        <taxon>Pentapetalae</taxon>
        <taxon>rosids</taxon>
        <taxon>fabids</taxon>
        <taxon>Fabales</taxon>
        <taxon>Fabaceae</taxon>
        <taxon>Papilionoideae</taxon>
        <taxon>50 kb inversion clade</taxon>
        <taxon>NPAAA clade</taxon>
        <taxon>indigoferoid/millettioid clade</taxon>
        <taxon>Phaseoleae</taxon>
        <taxon>Glycine</taxon>
        <taxon>Glycine subgen. Soja</taxon>
    </lineage>
</organism>